<protein>
    <submittedName>
        <fullName evidence="1">Uncharacterized protein</fullName>
    </submittedName>
</protein>
<evidence type="ECO:0000313" key="2">
    <source>
        <dbReference type="Proteomes" id="UP000054359"/>
    </source>
</evidence>
<reference evidence="1 2" key="1">
    <citation type="submission" date="2013-11" db="EMBL/GenBank/DDBJ databases">
        <title>Genome sequencing of Stegodyphus mimosarum.</title>
        <authorList>
            <person name="Bechsgaard J."/>
        </authorList>
    </citation>
    <scope>NUCLEOTIDE SEQUENCE [LARGE SCALE GENOMIC DNA]</scope>
</reference>
<keyword evidence="2" id="KW-1185">Reference proteome</keyword>
<feature type="non-terminal residue" evidence="1">
    <location>
        <position position="420"/>
    </location>
</feature>
<accession>A0A087URE2</accession>
<evidence type="ECO:0000313" key="1">
    <source>
        <dbReference type="EMBL" id="KFM79931.1"/>
    </source>
</evidence>
<sequence length="420" mass="47811">MDFITSMPPSQLLKTFDEDLQEFYYAVINRELDVTSSGNGLKMKRALTEIVRAYIKETTKNGASKISFDSSAKRCAYVMKHSPCFTAAVAKHLLNLLISNPHRLQKCVLQQRLNVCCIGGGPASDVVAVSKIVTSVYHCLSRNRKKLNFTVTVIDLSEGWETTGKNVMKTLKCNPQFFNAEEMTLNYKFIKADLTQPLKSDVKDVLMNADVLTMVYFLSAVNGSSAKDKSPKMLEEIFKLMKTGAFLLYLDSAVVGHYEGISAVAKNLGNLNVIYGPHLNYLHTLSLSSVKKHLELYAEHVNAFCGLTHCFLSTCAWVKMDHHQPSEKFRTPKKLLRYIAREDCDCYSRNYEKKKAHYMTNKLLIYCSRLQRLLIEKFGYACYEFEEEDDILDLATSVKLNNTTLFQTKSKKKRIFTNFD</sequence>
<organism evidence="1 2">
    <name type="scientific">Stegodyphus mimosarum</name>
    <name type="common">African social velvet spider</name>
    <dbReference type="NCBI Taxonomy" id="407821"/>
    <lineage>
        <taxon>Eukaryota</taxon>
        <taxon>Metazoa</taxon>
        <taxon>Ecdysozoa</taxon>
        <taxon>Arthropoda</taxon>
        <taxon>Chelicerata</taxon>
        <taxon>Arachnida</taxon>
        <taxon>Araneae</taxon>
        <taxon>Araneomorphae</taxon>
        <taxon>Entelegynae</taxon>
        <taxon>Eresoidea</taxon>
        <taxon>Eresidae</taxon>
        <taxon>Stegodyphus</taxon>
    </lineage>
</organism>
<dbReference type="EMBL" id="KK121183">
    <property type="protein sequence ID" value="KFM79931.1"/>
    <property type="molecule type" value="Genomic_DNA"/>
</dbReference>
<gene>
    <name evidence="1" type="ORF">X975_19926</name>
</gene>
<dbReference type="Pfam" id="PF11312">
    <property type="entry name" value="Methyltransf_34"/>
    <property type="match status" value="1"/>
</dbReference>
<name>A0A087URE2_STEMI</name>
<dbReference type="InterPro" id="IPR021463">
    <property type="entry name" value="Methyltransf_34"/>
</dbReference>
<proteinExistence type="predicted"/>
<dbReference type="AlphaFoldDB" id="A0A087URE2"/>
<dbReference type="Proteomes" id="UP000054359">
    <property type="component" value="Unassembled WGS sequence"/>
</dbReference>
<dbReference type="OMA" id="NEDWEIT"/>
<dbReference type="OrthoDB" id="6418380at2759"/>